<keyword evidence="3" id="KW-1185">Reference proteome</keyword>
<accession>A0A0C3BF07</accession>
<name>A0A0C3BF07_HEBCY</name>
<proteinExistence type="predicted"/>
<sequence>MSNETIAKGDGKAKEKEQERSCEIAGDEEVGHVGKEGECESAFHVVDLWDGELGLLYVEIWAMLKELHSLPTVRRWPEASDGPVSTWCPTGGHICSKKSINDHHYIHLACKLGGQCPRGSAGRGTNLNTRAAAELPIFAEDEDTKHVDVWMALKARRR</sequence>
<dbReference type="AlphaFoldDB" id="A0A0C3BF07"/>
<feature type="compositionally biased region" description="Basic and acidic residues" evidence="1">
    <location>
        <begin position="7"/>
        <end position="22"/>
    </location>
</feature>
<evidence type="ECO:0000256" key="1">
    <source>
        <dbReference type="SAM" id="MobiDB-lite"/>
    </source>
</evidence>
<evidence type="ECO:0000313" key="2">
    <source>
        <dbReference type="EMBL" id="KIM35355.1"/>
    </source>
</evidence>
<evidence type="ECO:0000313" key="3">
    <source>
        <dbReference type="Proteomes" id="UP000053424"/>
    </source>
</evidence>
<reference evidence="2 3" key="1">
    <citation type="submission" date="2014-04" db="EMBL/GenBank/DDBJ databases">
        <authorList>
            <consortium name="DOE Joint Genome Institute"/>
            <person name="Kuo A."/>
            <person name="Gay G."/>
            <person name="Dore J."/>
            <person name="Kohler A."/>
            <person name="Nagy L.G."/>
            <person name="Floudas D."/>
            <person name="Copeland A."/>
            <person name="Barry K.W."/>
            <person name="Cichocki N."/>
            <person name="Veneault-Fourrey C."/>
            <person name="LaButti K."/>
            <person name="Lindquist E.A."/>
            <person name="Lipzen A."/>
            <person name="Lundell T."/>
            <person name="Morin E."/>
            <person name="Murat C."/>
            <person name="Sun H."/>
            <person name="Tunlid A."/>
            <person name="Henrissat B."/>
            <person name="Grigoriev I.V."/>
            <person name="Hibbett D.S."/>
            <person name="Martin F."/>
            <person name="Nordberg H.P."/>
            <person name="Cantor M.N."/>
            <person name="Hua S.X."/>
        </authorList>
    </citation>
    <scope>NUCLEOTIDE SEQUENCE [LARGE SCALE GENOMIC DNA]</scope>
    <source>
        <strain evidence="3">h7</strain>
    </source>
</reference>
<gene>
    <name evidence="2" type="ORF">M413DRAFT_14588</name>
</gene>
<protein>
    <submittedName>
        <fullName evidence="2">Uncharacterized protein</fullName>
    </submittedName>
</protein>
<reference evidence="3" key="2">
    <citation type="submission" date="2015-01" db="EMBL/GenBank/DDBJ databases">
        <title>Evolutionary Origins and Diversification of the Mycorrhizal Mutualists.</title>
        <authorList>
            <consortium name="DOE Joint Genome Institute"/>
            <consortium name="Mycorrhizal Genomics Consortium"/>
            <person name="Kohler A."/>
            <person name="Kuo A."/>
            <person name="Nagy L.G."/>
            <person name="Floudas D."/>
            <person name="Copeland A."/>
            <person name="Barry K.W."/>
            <person name="Cichocki N."/>
            <person name="Veneault-Fourrey C."/>
            <person name="LaButti K."/>
            <person name="Lindquist E.A."/>
            <person name="Lipzen A."/>
            <person name="Lundell T."/>
            <person name="Morin E."/>
            <person name="Murat C."/>
            <person name="Riley R."/>
            <person name="Ohm R."/>
            <person name="Sun H."/>
            <person name="Tunlid A."/>
            <person name="Henrissat B."/>
            <person name="Grigoriev I.V."/>
            <person name="Hibbett D.S."/>
            <person name="Martin F."/>
        </authorList>
    </citation>
    <scope>NUCLEOTIDE SEQUENCE [LARGE SCALE GENOMIC DNA]</scope>
    <source>
        <strain evidence="3">h7</strain>
    </source>
</reference>
<dbReference type="Proteomes" id="UP000053424">
    <property type="component" value="Unassembled WGS sequence"/>
</dbReference>
<organism evidence="2 3">
    <name type="scientific">Hebeloma cylindrosporum</name>
    <dbReference type="NCBI Taxonomy" id="76867"/>
    <lineage>
        <taxon>Eukaryota</taxon>
        <taxon>Fungi</taxon>
        <taxon>Dikarya</taxon>
        <taxon>Basidiomycota</taxon>
        <taxon>Agaricomycotina</taxon>
        <taxon>Agaricomycetes</taxon>
        <taxon>Agaricomycetidae</taxon>
        <taxon>Agaricales</taxon>
        <taxon>Agaricineae</taxon>
        <taxon>Hymenogastraceae</taxon>
        <taxon>Hebeloma</taxon>
    </lineage>
</organism>
<dbReference type="HOGENOM" id="CLU_1669583_0_0_1"/>
<feature type="region of interest" description="Disordered" evidence="1">
    <location>
        <begin position="1"/>
        <end position="23"/>
    </location>
</feature>
<dbReference type="EMBL" id="KN831822">
    <property type="protein sequence ID" value="KIM35355.1"/>
    <property type="molecule type" value="Genomic_DNA"/>
</dbReference>